<feature type="transmembrane region" description="Helical" evidence="8">
    <location>
        <begin position="193"/>
        <end position="212"/>
    </location>
</feature>
<evidence type="ECO:0000256" key="8">
    <source>
        <dbReference type="RuleBase" id="RU363064"/>
    </source>
</evidence>
<keyword evidence="7 8" id="KW-0472">Membrane</keyword>
<sequence>MFELLNTIDAFVWGPAMIALLLGSHLFFTFKTGFIQRKLPQAIKLSLSSDPEGKGDISHFGALATALAATIGTGSIVGVATAILAGGPGAVFWMWITGVFGIATKYAEVYAAVKYRVRDHNGAMLGGAMYIWERAFRRNAEGKRDPSPGGHTPWWAKLGAVAFAAFAAIAAIGTGSAVQASAMSGIITSNVDVPAWVVGVVIVVLVSVVIFGGVQSISKVCEKLVPVMAVAYALGCFVILAFNWTLVGDALGLILECAFTSKAAFGGAVGSGIMMALQFGCARGLFSNESGLGSAPIVASAASTRNPAQQALVAMTGTFWSTVVICALTGIVLVSTMLANPDIASSIMANPTVYSGAMLASEAFAKIPYIGTPILVLGMVAFSYTTILGWSYYGNRCITYLFGRYAIRPYQVIYVAVAFLGAIGVGDIVWTISDIGNALMAIPNIIVVLLLSGMIARETRHYVYDGNLDEADDTPIPQLEGK</sequence>
<keyword evidence="5 8" id="KW-0812">Transmembrane</keyword>
<dbReference type="EMBL" id="PPTY01000003">
    <property type="protein sequence ID" value="RDB87833.1"/>
    <property type="molecule type" value="Genomic_DNA"/>
</dbReference>
<dbReference type="NCBIfam" id="TIGR00835">
    <property type="entry name" value="agcS"/>
    <property type="match status" value="1"/>
</dbReference>
<comment type="subcellular location">
    <subcellularLocation>
        <location evidence="1 8">Cell membrane</location>
        <topology evidence="1 8">Multi-pass membrane protein</topology>
    </subcellularLocation>
</comment>
<evidence type="ECO:0000256" key="7">
    <source>
        <dbReference type="ARBA" id="ARBA00023136"/>
    </source>
</evidence>
<evidence type="ECO:0000256" key="2">
    <source>
        <dbReference type="ARBA" id="ARBA00009261"/>
    </source>
</evidence>
<evidence type="ECO:0000313" key="9">
    <source>
        <dbReference type="EMBL" id="RDB87833.1"/>
    </source>
</evidence>
<feature type="transmembrane region" description="Helical" evidence="8">
    <location>
        <begin position="92"/>
        <end position="113"/>
    </location>
</feature>
<evidence type="ECO:0000256" key="4">
    <source>
        <dbReference type="ARBA" id="ARBA00022475"/>
    </source>
</evidence>
<dbReference type="GO" id="GO:0005283">
    <property type="term" value="F:amino acid:sodium symporter activity"/>
    <property type="evidence" value="ECO:0007669"/>
    <property type="project" value="InterPro"/>
</dbReference>
<dbReference type="PRINTS" id="PR00175">
    <property type="entry name" value="NAALASMPORT"/>
</dbReference>
<keyword evidence="4 8" id="KW-1003">Cell membrane</keyword>
<dbReference type="PANTHER" id="PTHR30330">
    <property type="entry name" value="AGSS FAMILY TRANSPORTER, SODIUM-ALANINE"/>
    <property type="match status" value="1"/>
</dbReference>
<dbReference type="PANTHER" id="PTHR30330:SF3">
    <property type="entry name" value="TRANSCRIPTIONAL REGULATOR, LRP FAMILY"/>
    <property type="match status" value="1"/>
</dbReference>
<feature type="transmembrane region" description="Helical" evidence="8">
    <location>
        <begin position="12"/>
        <end position="30"/>
    </location>
</feature>
<feature type="transmembrane region" description="Helical" evidence="8">
    <location>
        <begin position="412"/>
        <end position="432"/>
    </location>
</feature>
<organism evidence="9 10">
    <name type="scientific">Eggerthella lenta</name>
    <name type="common">Eubacterium lentum</name>
    <dbReference type="NCBI Taxonomy" id="84112"/>
    <lineage>
        <taxon>Bacteria</taxon>
        <taxon>Bacillati</taxon>
        <taxon>Actinomycetota</taxon>
        <taxon>Coriobacteriia</taxon>
        <taxon>Eggerthellales</taxon>
        <taxon>Eggerthellaceae</taxon>
        <taxon>Eggerthella</taxon>
    </lineage>
</organism>
<keyword evidence="6 8" id="KW-1133">Transmembrane helix</keyword>
<protein>
    <submittedName>
        <fullName evidence="9">Sodium:alanine symporter family protein</fullName>
    </submittedName>
</protein>
<dbReference type="RefSeq" id="WP_035586098.1">
    <property type="nucleotide sequence ID" value="NZ_BQNE01000001.1"/>
</dbReference>
<evidence type="ECO:0000256" key="3">
    <source>
        <dbReference type="ARBA" id="ARBA00022448"/>
    </source>
</evidence>
<proteinExistence type="inferred from homology"/>
<feature type="transmembrane region" description="Helical" evidence="8">
    <location>
        <begin position="367"/>
        <end position="391"/>
    </location>
</feature>
<dbReference type="GO" id="GO:0005886">
    <property type="term" value="C:plasma membrane"/>
    <property type="evidence" value="ECO:0007669"/>
    <property type="project" value="UniProtKB-SubCell"/>
</dbReference>
<dbReference type="Gene3D" id="1.20.1740.10">
    <property type="entry name" value="Amino acid/polyamine transporter I"/>
    <property type="match status" value="1"/>
</dbReference>
<evidence type="ECO:0000313" key="10">
    <source>
        <dbReference type="Proteomes" id="UP000253857"/>
    </source>
</evidence>
<keyword evidence="8" id="KW-0769">Symport</keyword>
<feature type="transmembrane region" description="Helical" evidence="8">
    <location>
        <begin position="60"/>
        <end position="86"/>
    </location>
</feature>
<name>A0A369NAL9_EGGLN</name>
<evidence type="ECO:0000256" key="5">
    <source>
        <dbReference type="ARBA" id="ARBA00022692"/>
    </source>
</evidence>
<comment type="caution">
    <text evidence="9">The sequence shown here is derived from an EMBL/GenBank/DDBJ whole genome shotgun (WGS) entry which is preliminary data.</text>
</comment>
<dbReference type="Pfam" id="PF01235">
    <property type="entry name" value="Na_Ala_symp"/>
    <property type="match status" value="1"/>
</dbReference>
<evidence type="ECO:0000256" key="6">
    <source>
        <dbReference type="ARBA" id="ARBA00022989"/>
    </source>
</evidence>
<feature type="transmembrane region" description="Helical" evidence="8">
    <location>
        <begin position="224"/>
        <end position="244"/>
    </location>
</feature>
<comment type="similarity">
    <text evidence="2 8">Belongs to the alanine or glycine:cation symporter (AGCS) (TC 2.A.25) family.</text>
</comment>
<gene>
    <name evidence="9" type="ORF">C1871_03350</name>
</gene>
<dbReference type="AlphaFoldDB" id="A0A369NAL9"/>
<reference evidence="9 10" key="1">
    <citation type="journal article" date="2018" name="Elife">
        <title>Discovery and characterization of a prevalent human gut bacterial enzyme sufficient for the inactivation of a family of plant toxins.</title>
        <authorList>
            <person name="Koppel N."/>
            <person name="Bisanz J.E."/>
            <person name="Pandelia M.E."/>
            <person name="Turnbaugh P.J."/>
            <person name="Balskus E.P."/>
        </authorList>
    </citation>
    <scope>NUCLEOTIDE SEQUENCE [LARGE SCALE GENOMIC DNA]</scope>
    <source>
        <strain evidence="9 10">FAA1-1-60AUCSF</strain>
    </source>
</reference>
<accession>A0A369NAL9</accession>
<keyword evidence="3 8" id="KW-0813">Transport</keyword>
<dbReference type="Proteomes" id="UP000253857">
    <property type="component" value="Unassembled WGS sequence"/>
</dbReference>
<feature type="transmembrane region" description="Helical" evidence="8">
    <location>
        <begin position="154"/>
        <end position="173"/>
    </location>
</feature>
<feature type="transmembrane region" description="Helical" evidence="8">
    <location>
        <begin position="312"/>
        <end position="338"/>
    </location>
</feature>
<evidence type="ECO:0000256" key="1">
    <source>
        <dbReference type="ARBA" id="ARBA00004651"/>
    </source>
</evidence>
<dbReference type="InterPro" id="IPR001463">
    <property type="entry name" value="Na/Ala_symport"/>
</dbReference>
<feature type="transmembrane region" description="Helical" evidence="8">
    <location>
        <begin position="438"/>
        <end position="456"/>
    </location>
</feature>